<accession>A0A4U6XMX9</accession>
<gene>
    <name evidence="1" type="ORF">CTA1_5273</name>
</gene>
<keyword evidence="2" id="KW-1185">Reference proteome</keyword>
<sequence>MKSPAQNVEPAPARVLDGAVKDPLADGLAPRVPVLGEEAIHGLRLGLELRADVHGHGGDWRPWC</sequence>
<evidence type="ECO:0000313" key="2">
    <source>
        <dbReference type="Proteomes" id="UP000310108"/>
    </source>
</evidence>
<reference evidence="1 2" key="1">
    <citation type="journal article" date="2019" name="PLoS ONE">
        <title>Comparative genome analysis indicates high evolutionary potential of pathogenicity genes in Colletotrichum tanaceti.</title>
        <authorList>
            <person name="Lelwala R.V."/>
            <person name="Korhonen P.K."/>
            <person name="Young N.D."/>
            <person name="Scott J.B."/>
            <person name="Ades P.A."/>
            <person name="Gasser R.B."/>
            <person name="Taylor P.W.J."/>
        </authorList>
    </citation>
    <scope>NUCLEOTIDE SEQUENCE [LARGE SCALE GENOMIC DNA]</scope>
    <source>
        <strain evidence="1">BRIP57314</strain>
    </source>
</reference>
<name>A0A4U6XMX9_9PEZI</name>
<protein>
    <submittedName>
        <fullName evidence="1">Uncharacterized protein</fullName>
    </submittedName>
</protein>
<proteinExistence type="predicted"/>
<dbReference type="EMBL" id="PJEX01000052">
    <property type="protein sequence ID" value="TKW57032.1"/>
    <property type="molecule type" value="Genomic_DNA"/>
</dbReference>
<dbReference type="Proteomes" id="UP000310108">
    <property type="component" value="Unassembled WGS sequence"/>
</dbReference>
<organism evidence="1 2">
    <name type="scientific">Colletotrichum tanaceti</name>
    <dbReference type="NCBI Taxonomy" id="1306861"/>
    <lineage>
        <taxon>Eukaryota</taxon>
        <taxon>Fungi</taxon>
        <taxon>Dikarya</taxon>
        <taxon>Ascomycota</taxon>
        <taxon>Pezizomycotina</taxon>
        <taxon>Sordariomycetes</taxon>
        <taxon>Hypocreomycetidae</taxon>
        <taxon>Glomerellales</taxon>
        <taxon>Glomerellaceae</taxon>
        <taxon>Colletotrichum</taxon>
        <taxon>Colletotrichum destructivum species complex</taxon>
    </lineage>
</organism>
<dbReference type="AlphaFoldDB" id="A0A4U6XMX9"/>
<evidence type="ECO:0000313" key="1">
    <source>
        <dbReference type="EMBL" id="TKW57032.1"/>
    </source>
</evidence>
<comment type="caution">
    <text evidence="1">The sequence shown here is derived from an EMBL/GenBank/DDBJ whole genome shotgun (WGS) entry which is preliminary data.</text>
</comment>